<feature type="domain" description="N-acetyltransferase" evidence="5">
    <location>
        <begin position="5"/>
        <end position="125"/>
    </location>
</feature>
<dbReference type="Gene3D" id="3.40.630.30">
    <property type="match status" value="1"/>
</dbReference>
<dbReference type="InterPro" id="IPR050832">
    <property type="entry name" value="Bact_Acetyltransf"/>
</dbReference>
<proteinExistence type="inferred from homology"/>
<dbReference type="RefSeq" id="WP_345457702.1">
    <property type="nucleotide sequence ID" value="NZ_BAABKG010000002.1"/>
</dbReference>
<evidence type="ECO:0000256" key="2">
    <source>
        <dbReference type="ARBA" id="ARBA00022737"/>
    </source>
</evidence>
<keyword evidence="3 4" id="KW-0012">Acyltransferase</keyword>
<accession>A0ABP9PP01</accession>
<dbReference type="Proteomes" id="UP001500221">
    <property type="component" value="Unassembled WGS sequence"/>
</dbReference>
<dbReference type="InterPro" id="IPR000182">
    <property type="entry name" value="GNAT_dom"/>
</dbReference>
<dbReference type="CDD" id="cd04301">
    <property type="entry name" value="NAT_SF"/>
    <property type="match status" value="1"/>
</dbReference>
<dbReference type="NCBIfam" id="TIGR03448">
    <property type="entry name" value="mycothiol_MshD"/>
    <property type="match status" value="1"/>
</dbReference>
<comment type="subunit">
    <text evidence="4">Monomer.</text>
</comment>
<protein>
    <recommendedName>
        <fullName evidence="4">Mycothiol acetyltransferase</fullName>
        <shortName evidence="4">MSH acetyltransferase</shortName>
        <ecNumber evidence="4">2.3.1.189</ecNumber>
    </recommendedName>
    <alternativeName>
        <fullName evidence="4">Mycothiol synthase</fullName>
    </alternativeName>
</protein>
<dbReference type="PANTHER" id="PTHR43877">
    <property type="entry name" value="AMINOALKYLPHOSPHONATE N-ACETYLTRANSFERASE-RELATED-RELATED"/>
    <property type="match status" value="1"/>
</dbReference>
<evidence type="ECO:0000259" key="5">
    <source>
        <dbReference type="PROSITE" id="PS51186"/>
    </source>
</evidence>
<keyword evidence="7" id="KW-1185">Reference proteome</keyword>
<feature type="binding site" evidence="4">
    <location>
        <position position="254"/>
    </location>
    <ligand>
        <name>1D-myo-inositol 2-(L-cysteinylamino)-2-deoxy-alpha-D-glucopyranoside</name>
        <dbReference type="ChEBI" id="CHEBI:58887"/>
    </ligand>
</feature>
<keyword evidence="2 4" id="KW-0677">Repeat</keyword>
<feature type="binding site" evidence="4">
    <location>
        <position position="31"/>
    </location>
    <ligand>
        <name>1D-myo-inositol 2-(L-cysteinylamino)-2-deoxy-alpha-D-glucopyranoside</name>
        <dbReference type="ChEBI" id="CHEBI:58887"/>
    </ligand>
</feature>
<organism evidence="6 7">
    <name type="scientific">Nocardioides marinquilinus</name>
    <dbReference type="NCBI Taxonomy" id="1210400"/>
    <lineage>
        <taxon>Bacteria</taxon>
        <taxon>Bacillati</taxon>
        <taxon>Actinomycetota</taxon>
        <taxon>Actinomycetes</taxon>
        <taxon>Propionibacteriales</taxon>
        <taxon>Nocardioidaceae</taxon>
        <taxon>Nocardioides</taxon>
    </lineage>
</organism>
<evidence type="ECO:0000313" key="6">
    <source>
        <dbReference type="EMBL" id="GAA5147436.1"/>
    </source>
</evidence>
<feature type="binding site" evidence="4">
    <location>
        <position position="208"/>
    </location>
    <ligand>
        <name>1D-myo-inositol 2-(L-cysteinylamino)-2-deoxy-alpha-D-glucopyranoside</name>
        <dbReference type="ChEBI" id="CHEBI:58887"/>
    </ligand>
</feature>
<dbReference type="EC" id="2.3.1.189" evidence="4"/>
<comment type="catalytic activity">
    <reaction evidence="4">
        <text>1D-myo-inositol 2-(L-cysteinylamino)-2-deoxy-alpha-D-glucopyranoside + acetyl-CoA = mycothiol + CoA + H(+)</text>
        <dbReference type="Rhea" id="RHEA:26172"/>
        <dbReference type="ChEBI" id="CHEBI:15378"/>
        <dbReference type="ChEBI" id="CHEBI:16768"/>
        <dbReference type="ChEBI" id="CHEBI:57287"/>
        <dbReference type="ChEBI" id="CHEBI:57288"/>
        <dbReference type="ChEBI" id="CHEBI:58887"/>
        <dbReference type="EC" id="2.3.1.189"/>
    </reaction>
</comment>
<feature type="binding site" evidence="4">
    <location>
        <begin position="227"/>
        <end position="233"/>
    </location>
    <ligand>
        <name>acetyl-CoA</name>
        <dbReference type="ChEBI" id="CHEBI:57288"/>
        <label>2</label>
    </ligand>
</feature>
<name>A0ABP9PP01_9ACTN</name>
<dbReference type="InterPro" id="IPR016181">
    <property type="entry name" value="Acyl_CoA_acyltransferase"/>
</dbReference>
<evidence type="ECO:0000256" key="1">
    <source>
        <dbReference type="ARBA" id="ARBA00022679"/>
    </source>
</evidence>
<comment type="similarity">
    <text evidence="4">Belongs to the acetyltransferase family. MshD subfamily.</text>
</comment>
<dbReference type="PROSITE" id="PS51186">
    <property type="entry name" value="GNAT"/>
    <property type="match status" value="2"/>
</dbReference>
<feature type="binding site" evidence="4">
    <location>
        <begin position="66"/>
        <end position="68"/>
    </location>
    <ligand>
        <name>acetyl-CoA</name>
        <dbReference type="ChEBI" id="CHEBI:57288"/>
        <label>1</label>
    </ligand>
</feature>
<keyword evidence="1 4" id="KW-0808">Transferase</keyword>
<feature type="binding site" evidence="4">
    <location>
        <position position="216"/>
    </location>
    <ligand>
        <name>1D-myo-inositol 2-(L-cysteinylamino)-2-deoxy-alpha-D-glucopyranoside</name>
        <dbReference type="ChEBI" id="CHEBI:58887"/>
    </ligand>
</feature>
<dbReference type="EMBL" id="BAABKG010000002">
    <property type="protein sequence ID" value="GAA5147436.1"/>
    <property type="molecule type" value="Genomic_DNA"/>
</dbReference>
<comment type="function">
    <text evidence="4">Catalyzes the transfer of acetyl from acetyl-CoA to desacetylmycothiol (Cys-GlcN-Ins) to form mycothiol.</text>
</comment>
<dbReference type="HAMAP" id="MF_01698">
    <property type="entry name" value="MshD"/>
    <property type="match status" value="1"/>
</dbReference>
<dbReference type="PIRSF" id="PIRSF021524">
    <property type="entry name" value="MSH_acetyltransferase"/>
    <property type="match status" value="1"/>
</dbReference>
<dbReference type="InterPro" id="IPR017813">
    <property type="entry name" value="Mycothiol_AcTrfase"/>
</dbReference>
<dbReference type="SUPFAM" id="SSF55729">
    <property type="entry name" value="Acyl-CoA N-acyltransferases (Nat)"/>
    <property type="match status" value="2"/>
</dbReference>
<sequence>MSTPTQPDPVTVVDAVRRACVAADGHDPLDEAAALALKNHGTDGARLEVDGDGTGFALVRDGELALAVAPEARGRGTGTALAAALDGAGADRAWSHGDHPAAARLAARHGWTRVRDLWVMRRAVTGPDAAPLPPLVVPGGVEVRGYRDTDADDVLAVNAAAFAHHPEQGALDHAGLAERMAEPWFDPAGLLLAVDTADLTLLGFHWTKQLDEHLGEVYVMAVGPAAQGRGLGKALTLAGLHHLADRGVAQILLYVESDNERARRTYSGLGFTHAADDTHVQYAPAAPVSP</sequence>
<evidence type="ECO:0000256" key="4">
    <source>
        <dbReference type="HAMAP-Rule" id="MF_01698"/>
    </source>
</evidence>
<evidence type="ECO:0000256" key="3">
    <source>
        <dbReference type="ARBA" id="ARBA00023315"/>
    </source>
</evidence>
<evidence type="ECO:0000313" key="7">
    <source>
        <dbReference type="Proteomes" id="UP001500221"/>
    </source>
</evidence>
<comment type="caution">
    <text evidence="4">Lacks conserved residue(s) required for the propagation of feature annotation.</text>
</comment>
<comment type="caution">
    <text evidence="6">The sequence shown here is derived from an EMBL/GenBank/DDBJ whole genome shotgun (WGS) entry which is preliminary data.</text>
</comment>
<dbReference type="Pfam" id="PF00583">
    <property type="entry name" value="Acetyltransf_1"/>
    <property type="match status" value="1"/>
</dbReference>
<reference evidence="7" key="1">
    <citation type="journal article" date="2019" name="Int. J. Syst. Evol. Microbiol.">
        <title>The Global Catalogue of Microorganisms (GCM) 10K type strain sequencing project: providing services to taxonomists for standard genome sequencing and annotation.</title>
        <authorList>
            <consortium name="The Broad Institute Genomics Platform"/>
            <consortium name="The Broad Institute Genome Sequencing Center for Infectious Disease"/>
            <person name="Wu L."/>
            <person name="Ma J."/>
        </authorList>
    </citation>
    <scope>NUCLEOTIDE SEQUENCE [LARGE SCALE GENOMIC DNA]</scope>
    <source>
        <strain evidence="7">JCM 18459</strain>
    </source>
</reference>
<feature type="binding site" evidence="4">
    <location>
        <position position="167"/>
    </location>
    <ligand>
        <name>1D-myo-inositol 2-(L-cysteinylamino)-2-deoxy-alpha-D-glucopyranoside</name>
        <dbReference type="ChEBI" id="CHEBI:58887"/>
    </ligand>
</feature>
<feature type="binding site" evidence="4">
    <location>
        <begin position="259"/>
        <end position="264"/>
    </location>
    <ligand>
        <name>acetyl-CoA</name>
        <dbReference type="ChEBI" id="CHEBI:57288"/>
        <label>2</label>
    </ligand>
</feature>
<feature type="domain" description="N-acetyltransferase" evidence="5">
    <location>
        <begin position="141"/>
        <end position="290"/>
    </location>
</feature>
<gene>
    <name evidence="4 6" type="primary">mshD</name>
    <name evidence="6" type="ORF">GCM10023340_19870</name>
</gene>